<proteinExistence type="predicted"/>
<feature type="compositionally biased region" description="Basic residues" evidence="1">
    <location>
        <begin position="1"/>
        <end position="14"/>
    </location>
</feature>
<protein>
    <submittedName>
        <fullName evidence="2">Uncharacterized protein</fullName>
    </submittedName>
</protein>
<accession>A0A0G4J092</accession>
<feature type="compositionally biased region" description="Polar residues" evidence="1">
    <location>
        <begin position="15"/>
        <end position="34"/>
    </location>
</feature>
<organism evidence="2 3">
    <name type="scientific">Plasmodiophora brassicae</name>
    <name type="common">Clubroot disease agent</name>
    <dbReference type="NCBI Taxonomy" id="37360"/>
    <lineage>
        <taxon>Eukaryota</taxon>
        <taxon>Sar</taxon>
        <taxon>Rhizaria</taxon>
        <taxon>Endomyxa</taxon>
        <taxon>Phytomyxea</taxon>
        <taxon>Plasmodiophorida</taxon>
        <taxon>Plasmodiophoridae</taxon>
        <taxon>Plasmodiophora</taxon>
    </lineage>
</organism>
<evidence type="ECO:0000256" key="1">
    <source>
        <dbReference type="SAM" id="MobiDB-lite"/>
    </source>
</evidence>
<feature type="region of interest" description="Disordered" evidence="1">
    <location>
        <begin position="1"/>
        <end position="34"/>
    </location>
</feature>
<dbReference type="AlphaFoldDB" id="A0A0G4J092"/>
<gene>
    <name evidence="2" type="ORF">PBRA_008360</name>
</gene>
<evidence type="ECO:0000313" key="3">
    <source>
        <dbReference type="Proteomes" id="UP000039324"/>
    </source>
</evidence>
<reference evidence="2 3" key="1">
    <citation type="submission" date="2015-02" db="EMBL/GenBank/DDBJ databases">
        <authorList>
            <person name="Chooi Y.-H."/>
        </authorList>
    </citation>
    <scope>NUCLEOTIDE SEQUENCE [LARGE SCALE GENOMIC DNA]</scope>
    <source>
        <strain evidence="2">E3</strain>
    </source>
</reference>
<keyword evidence="3" id="KW-1185">Reference proteome</keyword>
<dbReference type="EMBL" id="CDSF01000107">
    <property type="protein sequence ID" value="CEP01048.1"/>
    <property type="molecule type" value="Genomic_DNA"/>
</dbReference>
<dbReference type="Proteomes" id="UP000039324">
    <property type="component" value="Unassembled WGS sequence"/>
</dbReference>
<evidence type="ECO:0000313" key="2">
    <source>
        <dbReference type="EMBL" id="CEP01048.1"/>
    </source>
</evidence>
<sequence>MKAHLHPRENRRRTSPATCKSRQQQRSPERIPTTNTQAILAYHFYRQRENLSSSAVKSSSVPCRDLLRLWSLTTLNVVGYVTTFTIRMAGRGRALSFLEGRVHETGSAFRGSVPL</sequence>
<name>A0A0G4J092_PLABS</name>